<feature type="region of interest" description="Disordered" evidence="1">
    <location>
        <begin position="407"/>
        <end position="430"/>
    </location>
</feature>
<evidence type="ECO:0000313" key="3">
    <source>
        <dbReference type="Proteomes" id="UP001497623"/>
    </source>
</evidence>
<proteinExistence type="predicted"/>
<accession>A0AAV2QRV7</accession>
<feature type="non-terminal residue" evidence="2">
    <location>
        <position position="1"/>
    </location>
</feature>
<comment type="caution">
    <text evidence="2">The sequence shown here is derived from an EMBL/GenBank/DDBJ whole genome shotgun (WGS) entry which is preliminary data.</text>
</comment>
<dbReference type="EMBL" id="CAXKWB010009418">
    <property type="protein sequence ID" value="CAL4094680.1"/>
    <property type="molecule type" value="Genomic_DNA"/>
</dbReference>
<feature type="compositionally biased region" description="Polar residues" evidence="1">
    <location>
        <begin position="103"/>
        <end position="115"/>
    </location>
</feature>
<evidence type="ECO:0000256" key="1">
    <source>
        <dbReference type="SAM" id="MobiDB-lite"/>
    </source>
</evidence>
<feature type="compositionally biased region" description="Polar residues" evidence="1">
    <location>
        <begin position="536"/>
        <end position="550"/>
    </location>
</feature>
<dbReference type="AlphaFoldDB" id="A0AAV2QRV7"/>
<feature type="region of interest" description="Disordered" evidence="1">
    <location>
        <begin position="509"/>
        <end position="570"/>
    </location>
</feature>
<feature type="compositionally biased region" description="Basic and acidic residues" evidence="1">
    <location>
        <begin position="140"/>
        <end position="169"/>
    </location>
</feature>
<gene>
    <name evidence="2" type="ORF">MNOR_LOCUS15206</name>
</gene>
<feature type="compositionally biased region" description="Polar residues" evidence="1">
    <location>
        <begin position="170"/>
        <end position="188"/>
    </location>
</feature>
<feature type="compositionally biased region" description="Basic and acidic residues" evidence="1">
    <location>
        <begin position="557"/>
        <end position="570"/>
    </location>
</feature>
<sequence>KHTTKNNECCGIQSFSNSSMEDTIKNENLHFDGKITDSNINKCNSSPLMKKSDISGPLPIEKQNDTYSGIKSLTSIPTTKQIQPTTQNGLFTNISEENHRTITVSNSKRNSQQEFSTITTSVNSSVSNISSQTNNSNDFIRPDQSRNKKVVENTHKKDLKNAKEKESPEVKNTINITPSEKNNDPSISFSSQPEMCSLVSVPKVQTCLEGSSNILSLSHPQFSLSAGSLGMKLISPAVTFPGVINALTLPCYSSSITYPQFSYVYSGSNTGLFHPSASFIPSYSGCLPTQGIPTANLLSEIPSDGGTLPIIPLISPINSQGSIITSTASSLGSILTPAPFQNPIISTSTSSSGLTLTSVTASSSSIQPSTKIPLSTSSAPSLGLSATSSAPVITSFSGPLTVPTSSTLGSSLPASKHSSNKTQTSSLSALKADTTSNQVLSATANVSNVRLNKEDSSARKSDTFSSLCPKNTLDNKLSESSVKGTIPKSTTVIEKESSPSTHMLLSVAKVPETEKHQNKEKNNLNNESTFSDKKASFQSSASSMEIVQNKSFKKHPPKLEVQSDKKGIKEDKTIASHVTIPQSSLLLKAKHHSPSPNTSVVSPSIKPQIVSTQPQNTAPFDSSQNYNLGNSVSTQRSHVPSSGGNSKDMSVSSQQNKHEMLTSFSNGTKTSYDGKLCNSINLEPTMTSEQIRKFSHANTLTNWQCDAKQSTQVANFMQGNQPMSCIGPSLTPGENSVQGHFSKFHNFFNSPFTVPSYNASPLHSSLEAISQLLENENIMKTDKNKLPFSPSITSDIFNMDKNALQIGTPQPESCQLPSTFMPFGTHSLEKTNTSARDSLGRQMLQKLPNMSESPFPGNPFPIQVPNVSTASMTLNSSQHSIPTRSDYCQVSTGNKVFDALNVFGASPMFSVPVKSSDTNTSHASYTSKTFSQSAIDAKAFNKESHLERLKNYSEVGDESKNKVCSEFSEPKVSNFSNQLLTPNNMSTSGLQGECKTQECKDLQNYKKHWQMNNSEQYVNKESTTKSVEKDKSDFKLVPSKACLPSNTSVKDHSNA</sequence>
<feature type="compositionally biased region" description="Polar residues" evidence="1">
    <location>
        <begin position="609"/>
        <end position="655"/>
    </location>
</feature>
<feature type="region of interest" description="Disordered" evidence="1">
    <location>
        <begin position="589"/>
        <end position="657"/>
    </location>
</feature>
<evidence type="ECO:0000313" key="2">
    <source>
        <dbReference type="EMBL" id="CAL4094680.1"/>
    </source>
</evidence>
<organism evidence="2 3">
    <name type="scientific">Meganyctiphanes norvegica</name>
    <name type="common">Northern krill</name>
    <name type="synonym">Thysanopoda norvegica</name>
    <dbReference type="NCBI Taxonomy" id="48144"/>
    <lineage>
        <taxon>Eukaryota</taxon>
        <taxon>Metazoa</taxon>
        <taxon>Ecdysozoa</taxon>
        <taxon>Arthropoda</taxon>
        <taxon>Crustacea</taxon>
        <taxon>Multicrustacea</taxon>
        <taxon>Malacostraca</taxon>
        <taxon>Eumalacostraca</taxon>
        <taxon>Eucarida</taxon>
        <taxon>Euphausiacea</taxon>
        <taxon>Euphausiidae</taxon>
        <taxon>Meganyctiphanes</taxon>
    </lineage>
</organism>
<feature type="region of interest" description="Disordered" evidence="1">
    <location>
        <begin position="103"/>
        <end position="188"/>
    </location>
</feature>
<keyword evidence="3" id="KW-1185">Reference proteome</keyword>
<name>A0AAV2QRV7_MEGNR</name>
<reference evidence="2 3" key="1">
    <citation type="submission" date="2024-05" db="EMBL/GenBank/DDBJ databases">
        <authorList>
            <person name="Wallberg A."/>
        </authorList>
    </citation>
    <scope>NUCLEOTIDE SEQUENCE [LARGE SCALE GENOMIC DNA]</scope>
</reference>
<dbReference type="Proteomes" id="UP001497623">
    <property type="component" value="Unassembled WGS sequence"/>
</dbReference>
<feature type="compositionally biased region" description="Basic and acidic residues" evidence="1">
    <location>
        <begin position="511"/>
        <end position="522"/>
    </location>
</feature>
<feature type="compositionally biased region" description="Low complexity" evidence="1">
    <location>
        <begin position="116"/>
        <end position="137"/>
    </location>
</feature>
<protein>
    <submittedName>
        <fullName evidence="2">Uncharacterized protein</fullName>
    </submittedName>
</protein>
<feature type="compositionally biased region" description="Low complexity" evidence="1">
    <location>
        <begin position="594"/>
        <end position="604"/>
    </location>
</feature>